<dbReference type="Proteomes" id="UP001607303">
    <property type="component" value="Unassembled WGS sequence"/>
</dbReference>
<keyword evidence="2" id="KW-1185">Reference proteome</keyword>
<dbReference type="AlphaFoldDB" id="A0ABD2CUD9"/>
<protein>
    <submittedName>
        <fullName evidence="1">PiggyBac transposable element-derived protein 4-like</fullName>
    </submittedName>
</protein>
<name>A0ABD2CUD9_VESMC</name>
<evidence type="ECO:0000313" key="2">
    <source>
        <dbReference type="Proteomes" id="UP001607303"/>
    </source>
</evidence>
<sequence length="175" mass="20345">MAWMADIALSNAYVLFCKKIGAAKSTKILVFEMWQNKYYEMYVFLIIKTVEGCLLHRLQAKQWRPRNIPTTNAKKIHKGGVNYVQNRKNAMKLCENAPWHYLFQTVRISHCARLLTRKVSIHVCKILCIRLYRFFSSQMTPHGELQCSVLTGASVKYDQCVKTTADLSPFWSSHH</sequence>
<organism evidence="1 2">
    <name type="scientific">Vespula maculifrons</name>
    <name type="common">Eastern yellow jacket</name>
    <name type="synonym">Wasp</name>
    <dbReference type="NCBI Taxonomy" id="7453"/>
    <lineage>
        <taxon>Eukaryota</taxon>
        <taxon>Metazoa</taxon>
        <taxon>Ecdysozoa</taxon>
        <taxon>Arthropoda</taxon>
        <taxon>Hexapoda</taxon>
        <taxon>Insecta</taxon>
        <taxon>Pterygota</taxon>
        <taxon>Neoptera</taxon>
        <taxon>Endopterygota</taxon>
        <taxon>Hymenoptera</taxon>
        <taxon>Apocrita</taxon>
        <taxon>Aculeata</taxon>
        <taxon>Vespoidea</taxon>
        <taxon>Vespidae</taxon>
        <taxon>Vespinae</taxon>
        <taxon>Vespula</taxon>
    </lineage>
</organism>
<comment type="caution">
    <text evidence="1">The sequence shown here is derived from an EMBL/GenBank/DDBJ whole genome shotgun (WGS) entry which is preliminary data.</text>
</comment>
<evidence type="ECO:0000313" key="1">
    <source>
        <dbReference type="EMBL" id="KAL2748753.1"/>
    </source>
</evidence>
<proteinExistence type="predicted"/>
<dbReference type="EMBL" id="JAYRBN010000031">
    <property type="protein sequence ID" value="KAL2748753.1"/>
    <property type="molecule type" value="Genomic_DNA"/>
</dbReference>
<accession>A0ABD2CUD9</accession>
<reference evidence="1 2" key="1">
    <citation type="journal article" date="2024" name="Ann. Entomol. Soc. Am.">
        <title>Genomic analyses of the southern and eastern yellowjacket wasps (Hymenoptera: Vespidae) reveal evolutionary signatures of social life.</title>
        <authorList>
            <person name="Catto M.A."/>
            <person name="Caine P.B."/>
            <person name="Orr S.E."/>
            <person name="Hunt B.G."/>
            <person name="Goodisman M.A.D."/>
        </authorList>
    </citation>
    <scope>NUCLEOTIDE SEQUENCE [LARGE SCALE GENOMIC DNA]</scope>
    <source>
        <strain evidence="1">232</strain>
        <tissue evidence="1">Head and thorax</tissue>
    </source>
</reference>
<gene>
    <name evidence="1" type="ORF">V1477_003396</name>
</gene>